<dbReference type="Proteomes" id="UP000001307">
    <property type="component" value="Unassembled WGS sequence"/>
</dbReference>
<proteinExistence type="predicted"/>
<gene>
    <name evidence="3" type="ORF">GSOID_T00001542001</name>
</gene>
<name>E4Y3I5_OIKDI</name>
<feature type="region of interest" description="Disordered" evidence="1">
    <location>
        <begin position="122"/>
        <end position="141"/>
    </location>
</feature>
<dbReference type="OrthoDB" id="10050052at2759"/>
<feature type="domain" description="CCHC-type" evidence="2">
    <location>
        <begin position="165"/>
        <end position="181"/>
    </location>
</feature>
<accession>E4Y3I5</accession>
<dbReference type="GO" id="GO:0008270">
    <property type="term" value="F:zinc ion binding"/>
    <property type="evidence" value="ECO:0007669"/>
    <property type="project" value="InterPro"/>
</dbReference>
<dbReference type="InterPro" id="IPR001878">
    <property type="entry name" value="Znf_CCHC"/>
</dbReference>
<evidence type="ECO:0000313" key="3">
    <source>
        <dbReference type="EMBL" id="CBY16389.1"/>
    </source>
</evidence>
<dbReference type="GO" id="GO:0003676">
    <property type="term" value="F:nucleic acid binding"/>
    <property type="evidence" value="ECO:0007669"/>
    <property type="project" value="InterPro"/>
</dbReference>
<evidence type="ECO:0000313" key="4">
    <source>
        <dbReference type="Proteomes" id="UP000001307"/>
    </source>
</evidence>
<organism evidence="3 4">
    <name type="scientific">Oikopleura dioica</name>
    <name type="common">Tunicate</name>
    <dbReference type="NCBI Taxonomy" id="34765"/>
    <lineage>
        <taxon>Eukaryota</taxon>
        <taxon>Metazoa</taxon>
        <taxon>Chordata</taxon>
        <taxon>Tunicata</taxon>
        <taxon>Appendicularia</taxon>
        <taxon>Copelata</taxon>
        <taxon>Oikopleuridae</taxon>
        <taxon>Oikopleura</taxon>
    </lineage>
</organism>
<feature type="domain" description="CCHC-type" evidence="2">
    <location>
        <begin position="147"/>
        <end position="163"/>
    </location>
</feature>
<protein>
    <recommendedName>
        <fullName evidence="2">CCHC-type domain-containing protein</fullName>
    </recommendedName>
</protein>
<evidence type="ECO:0000256" key="1">
    <source>
        <dbReference type="SAM" id="MobiDB-lite"/>
    </source>
</evidence>
<dbReference type="InterPro" id="IPR036875">
    <property type="entry name" value="Znf_CCHC_sf"/>
</dbReference>
<feature type="region of interest" description="Disordered" evidence="1">
    <location>
        <begin position="183"/>
        <end position="203"/>
    </location>
</feature>
<evidence type="ECO:0000259" key="2">
    <source>
        <dbReference type="SMART" id="SM00343"/>
    </source>
</evidence>
<dbReference type="Pfam" id="PF00098">
    <property type="entry name" value="zf-CCHC"/>
    <property type="match status" value="1"/>
</dbReference>
<dbReference type="EMBL" id="FN654151">
    <property type="protein sequence ID" value="CBY16389.1"/>
    <property type="molecule type" value="Genomic_DNA"/>
</dbReference>
<feature type="compositionally biased region" description="Low complexity" evidence="1">
    <location>
        <begin position="186"/>
        <end position="203"/>
    </location>
</feature>
<dbReference type="Gene3D" id="4.10.60.10">
    <property type="entry name" value="Zinc finger, CCHC-type"/>
    <property type="match status" value="1"/>
</dbReference>
<keyword evidence="4" id="KW-1185">Reference proteome</keyword>
<reference evidence="3 4" key="1">
    <citation type="journal article" date="2010" name="Science">
        <title>Plasticity of animal genome architecture unmasked by rapid evolution of a pelagic tunicate.</title>
        <authorList>
            <person name="Denoeud F."/>
            <person name="Henriet S."/>
            <person name="Mungpakdee S."/>
            <person name="Aury J.M."/>
            <person name="Da Silva C."/>
            <person name="Brinkmann H."/>
            <person name="Mikhaleva J."/>
            <person name="Olsen L.C."/>
            <person name="Jubin C."/>
            <person name="Canestro C."/>
            <person name="Bouquet J.M."/>
            <person name="Danks G."/>
            <person name="Poulain J."/>
            <person name="Campsteijn C."/>
            <person name="Adamski M."/>
            <person name="Cross I."/>
            <person name="Yadetie F."/>
            <person name="Muffato M."/>
            <person name="Louis A."/>
            <person name="Butcher S."/>
            <person name="Tsagkogeorga G."/>
            <person name="Konrad A."/>
            <person name="Singh S."/>
            <person name="Jensen M.F."/>
            <person name="Cong E.H."/>
            <person name="Eikeseth-Otteraa H."/>
            <person name="Noel B."/>
            <person name="Anthouard V."/>
            <person name="Porcel B.M."/>
            <person name="Kachouri-Lafond R."/>
            <person name="Nishino A."/>
            <person name="Ugolini M."/>
            <person name="Chourrout P."/>
            <person name="Nishida H."/>
            <person name="Aasland R."/>
            <person name="Huzurbazar S."/>
            <person name="Westhof E."/>
            <person name="Delsuc F."/>
            <person name="Lehrach H."/>
            <person name="Reinhardt R."/>
            <person name="Weissenbach J."/>
            <person name="Roy S.W."/>
            <person name="Artiguenave F."/>
            <person name="Postlethwait J.H."/>
            <person name="Manak J.R."/>
            <person name="Thompson E.M."/>
            <person name="Jaillon O."/>
            <person name="Du Pasquier L."/>
            <person name="Boudinot P."/>
            <person name="Liberles D.A."/>
            <person name="Volff J.N."/>
            <person name="Philippe H."/>
            <person name="Lenhard B."/>
            <person name="Roest Crollius H."/>
            <person name="Wincker P."/>
            <person name="Chourrout D."/>
        </authorList>
    </citation>
    <scope>NUCLEOTIDE SEQUENCE [LARGE SCALE GENOMIC DNA]</scope>
</reference>
<dbReference type="AlphaFoldDB" id="E4Y3I5"/>
<dbReference type="SUPFAM" id="SSF57756">
    <property type="entry name" value="Retrovirus zinc finger-like domains"/>
    <property type="match status" value="1"/>
</dbReference>
<dbReference type="SMART" id="SM00343">
    <property type="entry name" value="ZnF_C2HC"/>
    <property type="match status" value="2"/>
</dbReference>
<sequence>MMHRKSAREISAFLDERERNVFAQVSLLETDKMNYFIDQATQNIGDKLTGLCLENNRCIDEKQTKIEQKVDRFASVVEQLTATIARLEAEKRQNFQPQAQPFQQSFPRLQTPGQQIQPQNSFRNNFHPQNASQPQRFSGQHNPNGPFCSQCNSYGHIKRNCRLIICHNCQERGHVARFCNKPRVENQGPQTQPNAQPNQTSGN</sequence>
<dbReference type="InParanoid" id="E4Y3I5"/>